<accession>A0A2N9YHG1</accession>
<dbReference type="InterPro" id="IPR051675">
    <property type="entry name" value="Endo/Exo/Phosphatase_dom_1"/>
</dbReference>
<protein>
    <submittedName>
        <fullName evidence="3">Helix-hairpin-helix domain-containing protein</fullName>
    </submittedName>
</protein>
<dbReference type="Pfam" id="PF12836">
    <property type="entry name" value="HHH_3"/>
    <property type="match status" value="1"/>
</dbReference>
<dbReference type="PANTHER" id="PTHR21180:SF32">
    <property type="entry name" value="ENDONUCLEASE_EXONUCLEASE_PHOSPHATASE FAMILY DOMAIN-CONTAINING PROTEIN 1"/>
    <property type="match status" value="1"/>
</dbReference>
<feature type="region of interest" description="Disordered" evidence="1">
    <location>
        <begin position="92"/>
        <end position="120"/>
    </location>
</feature>
<dbReference type="SUPFAM" id="SSF47781">
    <property type="entry name" value="RuvA domain 2-like"/>
    <property type="match status" value="1"/>
</dbReference>
<evidence type="ECO:0000313" key="4">
    <source>
        <dbReference type="Proteomes" id="UP000234271"/>
    </source>
</evidence>
<dbReference type="OrthoDB" id="7510573at2"/>
<evidence type="ECO:0000256" key="2">
    <source>
        <dbReference type="SAM" id="SignalP"/>
    </source>
</evidence>
<dbReference type="Gene3D" id="1.10.150.280">
    <property type="entry name" value="AF1531-like domain"/>
    <property type="match status" value="1"/>
</dbReference>
<reference evidence="4" key="1">
    <citation type="submission" date="2016-12" db="EMBL/GenBank/DDBJ databases">
        <title>Complete Genome Sequence of Beggiatoa leptomitiformis D-401.</title>
        <authorList>
            <person name="Fomenkov A."/>
            <person name="Vincze T."/>
            <person name="Grabovich M."/>
            <person name="Anton B.P."/>
            <person name="Dubinina G."/>
            <person name="Orlova M."/>
            <person name="Belousova E."/>
            <person name="Roberts R.J."/>
        </authorList>
    </citation>
    <scope>NUCLEOTIDE SEQUENCE [LARGE SCALE GENOMIC DNA]</scope>
    <source>
        <strain evidence="4">D-401</strain>
    </source>
</reference>
<sequence length="120" mass="13007">MLKKIRVGLLSALFLLSGNIFAAESVQPVIQQKVDLNTADIATLDAELIGVGPKKAEAIFKYRTDNGSFKTIDELKKVPGIGDKLFEKNRDKITVSQPVQPNTVAETPASAEQPTSTETH</sequence>
<keyword evidence="4" id="KW-1185">Reference proteome</keyword>
<dbReference type="STRING" id="288004.AL038_09140"/>
<organism evidence="3 4">
    <name type="scientific">Beggiatoa leptomitoformis</name>
    <dbReference type="NCBI Taxonomy" id="288004"/>
    <lineage>
        <taxon>Bacteria</taxon>
        <taxon>Pseudomonadati</taxon>
        <taxon>Pseudomonadota</taxon>
        <taxon>Gammaproteobacteria</taxon>
        <taxon>Thiotrichales</taxon>
        <taxon>Thiotrichaceae</taxon>
        <taxon>Beggiatoa</taxon>
    </lineage>
</organism>
<dbReference type="InterPro" id="IPR004509">
    <property type="entry name" value="Competence_ComEA_HhH"/>
</dbReference>
<feature type="compositionally biased region" description="Polar residues" evidence="1">
    <location>
        <begin position="94"/>
        <end position="120"/>
    </location>
</feature>
<evidence type="ECO:0000256" key="1">
    <source>
        <dbReference type="SAM" id="MobiDB-lite"/>
    </source>
</evidence>
<feature type="signal peptide" evidence="2">
    <location>
        <begin position="1"/>
        <end position="22"/>
    </location>
</feature>
<dbReference type="NCBIfam" id="TIGR00426">
    <property type="entry name" value="competence protein ComEA helix-hairpin-helix repeat region"/>
    <property type="match status" value="1"/>
</dbReference>
<keyword evidence="2" id="KW-0732">Signal</keyword>
<dbReference type="Proteomes" id="UP000234271">
    <property type="component" value="Chromosome"/>
</dbReference>
<dbReference type="EMBL" id="CP018889">
    <property type="protein sequence ID" value="AUI69903.1"/>
    <property type="molecule type" value="Genomic_DNA"/>
</dbReference>
<name>A0A2N9YHG1_9GAMM</name>
<dbReference type="GO" id="GO:0015627">
    <property type="term" value="C:type II protein secretion system complex"/>
    <property type="evidence" value="ECO:0007669"/>
    <property type="project" value="TreeGrafter"/>
</dbReference>
<gene>
    <name evidence="3" type="ORF">BLE401_15170</name>
</gene>
<dbReference type="PANTHER" id="PTHR21180">
    <property type="entry name" value="ENDONUCLEASE/EXONUCLEASE/PHOSPHATASE FAMILY DOMAIN-CONTAINING PROTEIN 1"/>
    <property type="match status" value="1"/>
</dbReference>
<dbReference type="RefSeq" id="WP_062152107.1">
    <property type="nucleotide sequence ID" value="NZ_CP012373.2"/>
</dbReference>
<dbReference type="GO" id="GO:0015628">
    <property type="term" value="P:protein secretion by the type II secretion system"/>
    <property type="evidence" value="ECO:0007669"/>
    <property type="project" value="TreeGrafter"/>
</dbReference>
<feature type="chain" id="PRO_5014880164" evidence="2">
    <location>
        <begin position="23"/>
        <end position="120"/>
    </location>
</feature>
<dbReference type="InterPro" id="IPR010994">
    <property type="entry name" value="RuvA_2-like"/>
</dbReference>
<dbReference type="AlphaFoldDB" id="A0A2N9YHG1"/>
<evidence type="ECO:0000313" key="3">
    <source>
        <dbReference type="EMBL" id="AUI69903.1"/>
    </source>
</evidence>
<proteinExistence type="predicted"/>